<accession>A0ACC2BWZ0</accession>
<name>A0ACC2BWZ0_DIPCM</name>
<proteinExistence type="predicted"/>
<dbReference type="EMBL" id="CM055104">
    <property type="protein sequence ID" value="KAJ7534283.1"/>
    <property type="molecule type" value="Genomic_DNA"/>
</dbReference>
<keyword evidence="2" id="KW-1185">Reference proteome</keyword>
<organism evidence="1 2">
    <name type="scientific">Diphasiastrum complanatum</name>
    <name type="common">Issler's clubmoss</name>
    <name type="synonym">Lycopodium complanatum</name>
    <dbReference type="NCBI Taxonomy" id="34168"/>
    <lineage>
        <taxon>Eukaryota</taxon>
        <taxon>Viridiplantae</taxon>
        <taxon>Streptophyta</taxon>
        <taxon>Embryophyta</taxon>
        <taxon>Tracheophyta</taxon>
        <taxon>Lycopodiopsida</taxon>
        <taxon>Lycopodiales</taxon>
        <taxon>Lycopodiaceae</taxon>
        <taxon>Lycopodioideae</taxon>
        <taxon>Diphasiastrum</taxon>
    </lineage>
</organism>
<dbReference type="Proteomes" id="UP001162992">
    <property type="component" value="Chromosome 13"/>
</dbReference>
<sequence>MAKEEMIASREEMAAARLPLGSRDLCANKLIPLNKCRVESFYLPWKCEEERHSYERCEYQLFLQRLRKMEALREAREVAVAQRHALQ</sequence>
<evidence type="ECO:0000313" key="1">
    <source>
        <dbReference type="EMBL" id="KAJ7534283.1"/>
    </source>
</evidence>
<protein>
    <submittedName>
        <fullName evidence="1">Uncharacterized protein</fullName>
    </submittedName>
</protein>
<comment type="caution">
    <text evidence="1">The sequence shown here is derived from an EMBL/GenBank/DDBJ whole genome shotgun (WGS) entry which is preliminary data.</text>
</comment>
<gene>
    <name evidence="1" type="ORF">O6H91_13G087700</name>
</gene>
<evidence type="ECO:0000313" key="2">
    <source>
        <dbReference type="Proteomes" id="UP001162992"/>
    </source>
</evidence>
<reference evidence="2" key="1">
    <citation type="journal article" date="2024" name="Proc. Natl. Acad. Sci. U.S.A.">
        <title>Extraordinary preservation of gene collinearity over three hundred million years revealed in homosporous lycophytes.</title>
        <authorList>
            <person name="Li C."/>
            <person name="Wickell D."/>
            <person name="Kuo L.Y."/>
            <person name="Chen X."/>
            <person name="Nie B."/>
            <person name="Liao X."/>
            <person name="Peng D."/>
            <person name="Ji J."/>
            <person name="Jenkins J."/>
            <person name="Williams M."/>
            <person name="Shu S."/>
            <person name="Plott C."/>
            <person name="Barry K."/>
            <person name="Rajasekar S."/>
            <person name="Grimwood J."/>
            <person name="Han X."/>
            <person name="Sun S."/>
            <person name="Hou Z."/>
            <person name="He W."/>
            <person name="Dai G."/>
            <person name="Sun C."/>
            <person name="Schmutz J."/>
            <person name="Leebens-Mack J.H."/>
            <person name="Li F.W."/>
            <person name="Wang L."/>
        </authorList>
    </citation>
    <scope>NUCLEOTIDE SEQUENCE [LARGE SCALE GENOMIC DNA]</scope>
    <source>
        <strain evidence="2">cv. PW_Plant_1</strain>
    </source>
</reference>